<dbReference type="Proteomes" id="UP000219559">
    <property type="component" value="Unassembled WGS sequence"/>
</dbReference>
<dbReference type="OrthoDB" id="1373726at2"/>
<sequence>MKNPAYPSWIRTTFWILTLLVVSACSQDELEGLLENGSETEEPLENPNPENPDDDATENDNGNELPAGSVTLADNLILDKDHRFVNYILPQSEYQKFLEDQADFKAVTKTIYTHLDDVYDFVFILAVAEDQPENLGYYGINHTVQNPTQGLGGNVYDNTAAYGSKGRLKSVLFMPRTEYVKSGPFLHEIAHYWANHGFIETTVWGHWGYASTGGQLGGFDEFVTLENGSYQGKMEGQNGFGTFANGGNSVPYSNVELYMMGLIGPDELESIQVAQNPKPGNQFGQFTADGFTTLTAQDLIAEHGPRIPDHTQAQKEFTALAIIVSPEALSTEKLDQVNTDLENFARPAQVDASWGNTYNFWMATAQKATLKVDIHQLVD</sequence>
<name>A0A2A4G524_9FLAO</name>
<dbReference type="PROSITE" id="PS51257">
    <property type="entry name" value="PROKAR_LIPOPROTEIN"/>
    <property type="match status" value="1"/>
</dbReference>
<dbReference type="EMBL" id="NBWU01000007">
    <property type="protein sequence ID" value="PCE63088.1"/>
    <property type="molecule type" value="Genomic_DNA"/>
</dbReference>
<protein>
    <recommendedName>
        <fullName evidence="4">Lipoprotein</fullName>
    </recommendedName>
</protein>
<keyword evidence="3" id="KW-1185">Reference proteome</keyword>
<comment type="caution">
    <text evidence="2">The sequence shown here is derived from an EMBL/GenBank/DDBJ whole genome shotgun (WGS) entry which is preliminary data.</text>
</comment>
<accession>A0A2A4G524</accession>
<gene>
    <name evidence="2" type="ORF">B7P33_17605</name>
</gene>
<dbReference type="RefSeq" id="WP_097441196.1">
    <property type="nucleotide sequence ID" value="NZ_KZ300477.1"/>
</dbReference>
<evidence type="ECO:0000313" key="2">
    <source>
        <dbReference type="EMBL" id="PCE63088.1"/>
    </source>
</evidence>
<evidence type="ECO:0000313" key="3">
    <source>
        <dbReference type="Proteomes" id="UP000219559"/>
    </source>
</evidence>
<organism evidence="2 3">
    <name type="scientific">Sediminicola luteus</name>
    <dbReference type="NCBI Taxonomy" id="319238"/>
    <lineage>
        <taxon>Bacteria</taxon>
        <taxon>Pseudomonadati</taxon>
        <taxon>Bacteroidota</taxon>
        <taxon>Flavobacteriia</taxon>
        <taxon>Flavobacteriales</taxon>
        <taxon>Flavobacteriaceae</taxon>
        <taxon>Sediminicola</taxon>
    </lineage>
</organism>
<feature type="region of interest" description="Disordered" evidence="1">
    <location>
        <begin position="36"/>
        <end position="66"/>
    </location>
</feature>
<evidence type="ECO:0000256" key="1">
    <source>
        <dbReference type="SAM" id="MobiDB-lite"/>
    </source>
</evidence>
<reference evidence="2 3" key="1">
    <citation type="submission" date="2017-04" db="EMBL/GenBank/DDBJ databases">
        <title>A new member of the family Flavobacteriaceae isolated from ascidians.</title>
        <authorList>
            <person name="Chen L."/>
        </authorList>
    </citation>
    <scope>NUCLEOTIDE SEQUENCE [LARGE SCALE GENOMIC DNA]</scope>
    <source>
        <strain evidence="2 3">HQA918</strain>
    </source>
</reference>
<proteinExistence type="predicted"/>
<evidence type="ECO:0008006" key="4">
    <source>
        <dbReference type="Google" id="ProtNLM"/>
    </source>
</evidence>
<dbReference type="AlphaFoldDB" id="A0A2A4G524"/>